<evidence type="ECO:0000256" key="1">
    <source>
        <dbReference type="ARBA" id="ARBA00022448"/>
    </source>
</evidence>
<keyword evidence="7 8" id="KW-0464">Manganese</keyword>
<reference evidence="9 10" key="1">
    <citation type="submission" date="2020-06" db="EMBL/GenBank/DDBJ databases">
        <title>Methanofollis fontis sp. nov., a methanogen isolated from marine sediments near a cold seep at Four-Way Closure Ridge offshore southwestern Taiwan.</title>
        <authorList>
            <person name="Chen S.-C."/>
            <person name="Teng N.-H."/>
            <person name="Lin Y.-S."/>
            <person name="Lai M.-C."/>
            <person name="Chen H.-H."/>
            <person name="Wang C.-C."/>
        </authorList>
    </citation>
    <scope>NUCLEOTIDE SEQUENCE [LARGE SCALE GENOMIC DNA]</scope>
    <source>
        <strain evidence="9 10">DSM 2702</strain>
    </source>
</reference>
<dbReference type="PANTHER" id="PTHR35529:SF1">
    <property type="entry name" value="MANGANESE EFFLUX PUMP MNTP-RELATED"/>
    <property type="match status" value="1"/>
</dbReference>
<dbReference type="OrthoDB" id="53356at2157"/>
<dbReference type="GO" id="GO:0005384">
    <property type="term" value="F:manganese ion transmembrane transporter activity"/>
    <property type="evidence" value="ECO:0007669"/>
    <property type="project" value="UniProtKB-UniRule"/>
</dbReference>
<protein>
    <recommendedName>
        <fullName evidence="8">Putative manganese efflux pump MntP</fullName>
    </recommendedName>
</protein>
<dbReference type="RefSeq" id="WP_176789118.1">
    <property type="nucleotide sequence ID" value="NZ_JABXWR010000001.1"/>
</dbReference>
<comment type="similarity">
    <text evidence="8">Belongs to the MntP (TC 9.B.29) family.</text>
</comment>
<gene>
    <name evidence="8" type="primary">mntP</name>
    <name evidence="9" type="ORF">HWN36_09535</name>
</gene>
<keyword evidence="1 8" id="KW-0813">Transport</keyword>
<feature type="transmembrane region" description="Helical" evidence="8">
    <location>
        <begin position="35"/>
        <end position="56"/>
    </location>
</feature>
<keyword evidence="3 8" id="KW-0812">Transmembrane</keyword>
<evidence type="ECO:0000256" key="2">
    <source>
        <dbReference type="ARBA" id="ARBA00022475"/>
    </source>
</evidence>
<dbReference type="Proteomes" id="UP000570823">
    <property type="component" value="Unassembled WGS sequence"/>
</dbReference>
<evidence type="ECO:0000256" key="4">
    <source>
        <dbReference type="ARBA" id="ARBA00022989"/>
    </source>
</evidence>
<accession>A0A7K4HRP6</accession>
<name>A0A7K4HRP6_9EURY</name>
<keyword evidence="4 8" id="KW-1133">Transmembrane helix</keyword>
<dbReference type="GO" id="GO:0005886">
    <property type="term" value="C:plasma membrane"/>
    <property type="evidence" value="ECO:0007669"/>
    <property type="project" value="UniProtKB-SubCell"/>
</dbReference>
<evidence type="ECO:0000313" key="10">
    <source>
        <dbReference type="Proteomes" id="UP000570823"/>
    </source>
</evidence>
<dbReference type="InterPro" id="IPR022929">
    <property type="entry name" value="Put_MntP"/>
</dbReference>
<evidence type="ECO:0000256" key="6">
    <source>
        <dbReference type="ARBA" id="ARBA00023136"/>
    </source>
</evidence>
<evidence type="ECO:0000256" key="5">
    <source>
        <dbReference type="ARBA" id="ARBA00023065"/>
    </source>
</evidence>
<dbReference type="Pfam" id="PF02659">
    <property type="entry name" value="Mntp"/>
    <property type="match status" value="1"/>
</dbReference>
<feature type="transmembrane region" description="Helical" evidence="8">
    <location>
        <begin position="105"/>
        <end position="128"/>
    </location>
</feature>
<keyword evidence="5 8" id="KW-0406">Ion transport</keyword>
<dbReference type="InterPro" id="IPR003810">
    <property type="entry name" value="Mntp/YtaF"/>
</dbReference>
<keyword evidence="10" id="KW-1185">Reference proteome</keyword>
<dbReference type="HAMAP" id="MF_01521">
    <property type="entry name" value="MntP_pump"/>
    <property type="match status" value="1"/>
</dbReference>
<evidence type="ECO:0000313" key="9">
    <source>
        <dbReference type="EMBL" id="NVO67540.1"/>
    </source>
</evidence>
<dbReference type="AlphaFoldDB" id="A0A7K4HRP6"/>
<proteinExistence type="inferred from homology"/>
<evidence type="ECO:0000256" key="7">
    <source>
        <dbReference type="ARBA" id="ARBA00023211"/>
    </source>
</evidence>
<dbReference type="EMBL" id="JABXWR010000001">
    <property type="protein sequence ID" value="NVO67540.1"/>
    <property type="molecule type" value="Genomic_DNA"/>
</dbReference>
<sequence>MDALTVILLSVGLAMDAAAVSIAGGVTVRKGRARTAAMLAILFGVFQTGMTLAGWYGGSLFSGYIEGFDHWIAFFLLAVIGGKMLHEGLKGEDGRPIPFDRVPVLLMLGIATSIDALAVGLSFALLGVEILEPAIAIGIVTAVLSLLGFWIGTAFGDRNRDRAAILGGLILILIGIRILVEHLFT</sequence>
<comment type="caution">
    <text evidence="9">The sequence shown here is derived from an EMBL/GenBank/DDBJ whole genome shotgun (WGS) entry which is preliminary data.</text>
</comment>
<comment type="function">
    <text evidence="8">Probably functions as a manganese efflux pump.</text>
</comment>
<organism evidence="9 10">
    <name type="scientific">Methanofollis tationis</name>
    <dbReference type="NCBI Taxonomy" id="81417"/>
    <lineage>
        <taxon>Archaea</taxon>
        <taxon>Methanobacteriati</taxon>
        <taxon>Methanobacteriota</taxon>
        <taxon>Stenosarchaea group</taxon>
        <taxon>Methanomicrobia</taxon>
        <taxon>Methanomicrobiales</taxon>
        <taxon>Methanomicrobiaceae</taxon>
        <taxon>Methanofollis</taxon>
    </lineage>
</organism>
<dbReference type="PANTHER" id="PTHR35529">
    <property type="entry name" value="MANGANESE EFFLUX PUMP MNTP-RELATED"/>
    <property type="match status" value="1"/>
</dbReference>
<keyword evidence="6 8" id="KW-0472">Membrane</keyword>
<feature type="transmembrane region" description="Helical" evidence="8">
    <location>
        <begin position="134"/>
        <end position="156"/>
    </location>
</feature>
<feature type="transmembrane region" description="Helical" evidence="8">
    <location>
        <begin position="68"/>
        <end position="85"/>
    </location>
</feature>
<feature type="transmembrane region" description="Helical" evidence="8">
    <location>
        <begin position="6"/>
        <end position="28"/>
    </location>
</feature>
<evidence type="ECO:0000256" key="3">
    <source>
        <dbReference type="ARBA" id="ARBA00022692"/>
    </source>
</evidence>
<evidence type="ECO:0000256" key="8">
    <source>
        <dbReference type="HAMAP-Rule" id="MF_01521"/>
    </source>
</evidence>
<keyword evidence="2 8" id="KW-1003">Cell membrane</keyword>
<comment type="subcellular location">
    <subcellularLocation>
        <location evidence="8">Cell membrane</location>
        <topology evidence="8">Multi-pass membrane protein</topology>
    </subcellularLocation>
</comment>
<feature type="transmembrane region" description="Helical" evidence="8">
    <location>
        <begin position="163"/>
        <end position="180"/>
    </location>
</feature>